<feature type="region of interest" description="Disordered" evidence="1">
    <location>
        <begin position="30"/>
        <end position="66"/>
    </location>
</feature>
<protein>
    <submittedName>
        <fullName evidence="2">Uncharacterized protein</fullName>
    </submittedName>
</protein>
<feature type="region of interest" description="Disordered" evidence="1">
    <location>
        <begin position="280"/>
        <end position="379"/>
    </location>
</feature>
<feature type="compositionally biased region" description="Basic and acidic residues" evidence="1">
    <location>
        <begin position="406"/>
        <end position="424"/>
    </location>
</feature>
<dbReference type="AlphaFoldDB" id="A0AAD9NH49"/>
<feature type="region of interest" description="Disordered" evidence="1">
    <location>
        <begin position="152"/>
        <end position="268"/>
    </location>
</feature>
<evidence type="ECO:0000256" key="1">
    <source>
        <dbReference type="SAM" id="MobiDB-lite"/>
    </source>
</evidence>
<keyword evidence="3" id="KW-1185">Reference proteome</keyword>
<feature type="compositionally biased region" description="Basic and acidic residues" evidence="1">
    <location>
        <begin position="538"/>
        <end position="551"/>
    </location>
</feature>
<dbReference type="EMBL" id="JAODUP010000017">
    <property type="protein sequence ID" value="KAK2168398.1"/>
    <property type="molecule type" value="Genomic_DNA"/>
</dbReference>
<comment type="caution">
    <text evidence="2">The sequence shown here is derived from an EMBL/GenBank/DDBJ whole genome shotgun (WGS) entry which is preliminary data.</text>
</comment>
<feature type="region of interest" description="Disordered" evidence="1">
    <location>
        <begin position="663"/>
        <end position="682"/>
    </location>
</feature>
<accession>A0AAD9NH49</accession>
<feature type="region of interest" description="Disordered" evidence="1">
    <location>
        <begin position="713"/>
        <end position="737"/>
    </location>
</feature>
<organism evidence="2 3">
    <name type="scientific">Paralvinella palmiformis</name>
    <dbReference type="NCBI Taxonomy" id="53620"/>
    <lineage>
        <taxon>Eukaryota</taxon>
        <taxon>Metazoa</taxon>
        <taxon>Spiralia</taxon>
        <taxon>Lophotrochozoa</taxon>
        <taxon>Annelida</taxon>
        <taxon>Polychaeta</taxon>
        <taxon>Sedentaria</taxon>
        <taxon>Canalipalpata</taxon>
        <taxon>Terebellida</taxon>
        <taxon>Terebelliformia</taxon>
        <taxon>Alvinellidae</taxon>
        <taxon>Paralvinella</taxon>
    </lineage>
</organism>
<proteinExistence type="predicted"/>
<feature type="compositionally biased region" description="Polar residues" evidence="1">
    <location>
        <begin position="239"/>
        <end position="258"/>
    </location>
</feature>
<gene>
    <name evidence="2" type="ORF">LSH36_17g10008</name>
</gene>
<feature type="compositionally biased region" description="Basic residues" evidence="1">
    <location>
        <begin position="44"/>
        <end position="53"/>
    </location>
</feature>
<evidence type="ECO:0000313" key="2">
    <source>
        <dbReference type="EMBL" id="KAK2168398.1"/>
    </source>
</evidence>
<feature type="region of interest" description="Disordered" evidence="1">
    <location>
        <begin position="470"/>
        <end position="586"/>
    </location>
</feature>
<sequence length="825" mass="89201">MENNVRNQKHTATKETKRITVEKQVQCDINGTSEAKDKAEPFSRKGRFRRPVGRRGQGPTPKHTHYGQYLLSDDVAVGIREGIEKDKGVAEPELRGDVGEDEERASKLEQKAHIINFPQHFESAEQEMAGLCCVAEPTVRRANSFVGCQLRYRTGDDRSGTGTSQHRWHNGALGSSAATNGGGTDRRQPPNVGPSPGAGLESLRRAVNERRSYHVSRSATVAPTGGGGGQKTFPGLSIASANRATGEASQSNSPSIGGQPSGAGYSGARPEAALLTSQLGADPVERGQREHDRRDLGSQIAPTHRRASVARTAATASAPAIGTDRMPATPSGYPDAYLGGDDYQPTDRTTPERKPGSFTLLVGPTRAGVGPTRATNSYRASTNGASTLLREVEQLIREIPATASSVDDRDRGQTPKEDPEKEMDPYTNGESTSRQNFASRRKKVDTADPGVSNTTQLLIQQHLRKSTFQFPEVSMSEKRRALGTPRDDAGVSLTHRFVRSNLEFQQRSQRTSRTSRQSRRDLSRLSSIESGFDLDLSSSRDSDQFKSRHLDQSASRISDVVSNPASNQPSQGAKSSNATPVGPNRGRYSKLVSLGLPNVKLDLDHNHFSRGSIRRRSQRLRQNLDSAPESTTGESSRADSVKSSATVAVAAPKDLIVVNTGLESVEHGKSDPDDPDQTWPGLKLDLNYTSVAETAGQMLSQSMDMLRDPVAERNSLSVVPPSPRRSRSSGGGGATPRAEATISYSFYQLQPPPGPAPATGQGIEVVKGTNSLTPKYSRRRQYTVNAEGVGSDVPQSLKKNRIDNAAWKRKIEQSAARKFIAAGFR</sequence>
<feature type="compositionally biased region" description="Low complexity" evidence="1">
    <location>
        <begin position="309"/>
        <end position="320"/>
    </location>
</feature>
<feature type="compositionally biased region" description="Basic and acidic residues" evidence="1">
    <location>
        <begin position="283"/>
        <end position="296"/>
    </location>
</feature>
<feature type="compositionally biased region" description="Basic and acidic residues" evidence="1">
    <location>
        <begin position="475"/>
        <end position="489"/>
    </location>
</feature>
<feature type="compositionally biased region" description="Polar residues" evidence="1">
    <location>
        <begin position="623"/>
        <end position="635"/>
    </location>
</feature>
<feature type="region of interest" description="Disordered" evidence="1">
    <location>
        <begin position="399"/>
        <end position="453"/>
    </location>
</feature>
<feature type="compositionally biased region" description="Basic and acidic residues" evidence="1">
    <location>
        <begin position="202"/>
        <end position="212"/>
    </location>
</feature>
<evidence type="ECO:0000313" key="3">
    <source>
        <dbReference type="Proteomes" id="UP001208570"/>
    </source>
</evidence>
<dbReference type="Proteomes" id="UP001208570">
    <property type="component" value="Unassembled WGS sequence"/>
</dbReference>
<feature type="compositionally biased region" description="Polar residues" evidence="1">
    <location>
        <begin position="552"/>
        <end position="579"/>
    </location>
</feature>
<feature type="compositionally biased region" description="Low complexity" evidence="1">
    <location>
        <begin position="505"/>
        <end position="515"/>
    </location>
</feature>
<feature type="compositionally biased region" description="Polar residues" evidence="1">
    <location>
        <begin position="428"/>
        <end position="438"/>
    </location>
</feature>
<reference evidence="2" key="1">
    <citation type="journal article" date="2023" name="Mol. Biol. Evol.">
        <title>Third-Generation Sequencing Reveals the Adaptive Role of the Epigenome in Three Deep-Sea Polychaetes.</title>
        <authorList>
            <person name="Perez M."/>
            <person name="Aroh O."/>
            <person name="Sun Y."/>
            <person name="Lan Y."/>
            <person name="Juniper S.K."/>
            <person name="Young C.R."/>
            <person name="Angers B."/>
            <person name="Qian P.Y."/>
        </authorList>
    </citation>
    <scope>NUCLEOTIDE SEQUENCE</scope>
    <source>
        <strain evidence="2">P08H-3</strain>
    </source>
</reference>
<name>A0AAD9NH49_9ANNE</name>
<feature type="compositionally biased region" description="Basic and acidic residues" evidence="1">
    <location>
        <begin position="34"/>
        <end position="43"/>
    </location>
</feature>
<feature type="region of interest" description="Disordered" evidence="1">
    <location>
        <begin position="610"/>
        <end position="645"/>
    </location>
</feature>